<feature type="domain" description="Myosin N-terminal SH3-like" evidence="14">
    <location>
        <begin position="8"/>
        <end position="57"/>
    </location>
</feature>
<dbReference type="PROSITE" id="PS51844">
    <property type="entry name" value="SH3_LIKE"/>
    <property type="match status" value="1"/>
</dbReference>
<dbReference type="PRINTS" id="PR00193">
    <property type="entry name" value="MYOSINHEAVY"/>
</dbReference>
<reference evidence="16" key="1">
    <citation type="journal article" date="2016" name="Nature">
        <title>The genome of the seagrass Zostera marina reveals angiosperm adaptation to the sea.</title>
        <authorList>
            <person name="Olsen J.L."/>
            <person name="Rouze P."/>
            <person name="Verhelst B."/>
            <person name="Lin Y.-C."/>
            <person name="Bayer T."/>
            <person name="Collen J."/>
            <person name="Dattolo E."/>
            <person name="De Paoli E."/>
            <person name="Dittami S."/>
            <person name="Maumus F."/>
            <person name="Michel G."/>
            <person name="Kersting A."/>
            <person name="Lauritano C."/>
            <person name="Lohaus R."/>
            <person name="Toepel M."/>
            <person name="Tonon T."/>
            <person name="Vanneste K."/>
            <person name="Amirebrahimi M."/>
            <person name="Brakel J."/>
            <person name="Bostroem C."/>
            <person name="Chovatia M."/>
            <person name="Grimwood J."/>
            <person name="Jenkins J.W."/>
            <person name="Jueterbock A."/>
            <person name="Mraz A."/>
            <person name="Stam W.T."/>
            <person name="Tice H."/>
            <person name="Bornberg-Bauer E."/>
            <person name="Green P.J."/>
            <person name="Pearson G.A."/>
            <person name="Procaccini G."/>
            <person name="Duarte C.M."/>
            <person name="Schmutz J."/>
            <person name="Reusch T.B.H."/>
            <person name="Van de Peer Y."/>
        </authorList>
    </citation>
    <scope>NUCLEOTIDE SEQUENCE [LARGE SCALE GENOMIC DNA]</scope>
    <source>
        <strain evidence="16">cv. Finnish</strain>
    </source>
</reference>
<dbReference type="GO" id="GO:0007015">
    <property type="term" value="P:actin filament organization"/>
    <property type="evidence" value="ECO:0000318"/>
    <property type="project" value="GO_Central"/>
</dbReference>
<evidence type="ECO:0000259" key="14">
    <source>
        <dbReference type="PROSITE" id="PS51844"/>
    </source>
</evidence>
<evidence type="ECO:0000256" key="8">
    <source>
        <dbReference type="ARBA" id="ARBA00023175"/>
    </source>
</evidence>
<evidence type="ECO:0000256" key="4">
    <source>
        <dbReference type="ARBA" id="ARBA00022840"/>
    </source>
</evidence>
<evidence type="ECO:0000313" key="16">
    <source>
        <dbReference type="Proteomes" id="UP000036987"/>
    </source>
</evidence>
<evidence type="ECO:0000256" key="11">
    <source>
        <dbReference type="SAM" id="Coils"/>
    </source>
</evidence>
<dbReference type="GO" id="GO:0016459">
    <property type="term" value="C:myosin complex"/>
    <property type="evidence" value="ECO:0007669"/>
    <property type="project" value="UniProtKB-KW"/>
</dbReference>
<dbReference type="Gene3D" id="1.20.5.190">
    <property type="match status" value="3"/>
</dbReference>
<dbReference type="SUPFAM" id="SSF52540">
    <property type="entry name" value="P-loop containing nucleoside triphosphate hydrolases"/>
    <property type="match status" value="3"/>
</dbReference>
<name>A0A0K9Q264_ZOSMR</name>
<dbReference type="Pfam" id="PF00063">
    <property type="entry name" value="Myosin_head"/>
    <property type="match status" value="1"/>
</dbReference>
<dbReference type="InterPro" id="IPR036018">
    <property type="entry name" value="MYSc_Myo11"/>
</dbReference>
<dbReference type="GO" id="GO:0016020">
    <property type="term" value="C:membrane"/>
    <property type="evidence" value="ECO:0000318"/>
    <property type="project" value="GO_Central"/>
</dbReference>
<dbReference type="EMBL" id="LFYR01000176">
    <property type="protein sequence ID" value="KMZ75386.1"/>
    <property type="molecule type" value="Genomic_DNA"/>
</dbReference>
<dbReference type="GO" id="GO:0030048">
    <property type="term" value="P:actin filament-based movement"/>
    <property type="evidence" value="ECO:0007669"/>
    <property type="project" value="UniProtKB-ARBA"/>
</dbReference>
<organism evidence="15 16">
    <name type="scientific">Zostera marina</name>
    <name type="common">Eelgrass</name>
    <dbReference type="NCBI Taxonomy" id="29655"/>
    <lineage>
        <taxon>Eukaryota</taxon>
        <taxon>Viridiplantae</taxon>
        <taxon>Streptophyta</taxon>
        <taxon>Embryophyta</taxon>
        <taxon>Tracheophyta</taxon>
        <taxon>Spermatophyta</taxon>
        <taxon>Magnoliopsida</taxon>
        <taxon>Liliopsida</taxon>
        <taxon>Zosteraceae</taxon>
        <taxon>Zostera</taxon>
    </lineage>
</organism>
<keyword evidence="9 10" id="KW-0009">Actin-binding</keyword>
<keyword evidence="5" id="KW-0112">Calmodulin-binding</keyword>
<dbReference type="Gene3D" id="1.10.10.820">
    <property type="match status" value="1"/>
</dbReference>
<comment type="similarity">
    <text evidence="1">Belongs to the TRAFAC class myosin-kinesin ATPase superfamily. Myosin family. Plant myosin class XI subfamily.</text>
</comment>
<keyword evidence="6 11" id="KW-0175">Coiled coil</keyword>
<dbReference type="FunFam" id="1.10.10.820:FF:000001">
    <property type="entry name" value="Myosin heavy chain"/>
    <property type="match status" value="1"/>
</dbReference>
<dbReference type="InterPro" id="IPR001609">
    <property type="entry name" value="Myosin_head_motor_dom-like"/>
</dbReference>
<dbReference type="GO" id="GO:0005516">
    <property type="term" value="F:calmodulin binding"/>
    <property type="evidence" value="ECO:0007669"/>
    <property type="project" value="UniProtKB-KW"/>
</dbReference>
<dbReference type="InterPro" id="IPR002710">
    <property type="entry name" value="Dilute_dom"/>
</dbReference>
<dbReference type="InterPro" id="IPR036961">
    <property type="entry name" value="Kinesin_motor_dom_sf"/>
</dbReference>
<dbReference type="Pfam" id="PF00612">
    <property type="entry name" value="IQ"/>
    <property type="match status" value="3"/>
</dbReference>
<evidence type="ECO:0000256" key="9">
    <source>
        <dbReference type="ARBA" id="ARBA00023203"/>
    </source>
</evidence>
<feature type="domain" description="Dilute" evidence="12">
    <location>
        <begin position="1164"/>
        <end position="1285"/>
    </location>
</feature>
<protein>
    <submittedName>
        <fullName evidence="15">Myosin-15</fullName>
    </submittedName>
</protein>
<dbReference type="InterPro" id="IPR004009">
    <property type="entry name" value="SH3_Myosin"/>
</dbReference>
<dbReference type="PANTHER" id="PTHR13140">
    <property type="entry name" value="MYOSIN"/>
    <property type="match status" value="1"/>
</dbReference>
<dbReference type="GO" id="GO:0005737">
    <property type="term" value="C:cytoplasm"/>
    <property type="evidence" value="ECO:0000318"/>
    <property type="project" value="GO_Central"/>
</dbReference>
<evidence type="ECO:0000256" key="2">
    <source>
        <dbReference type="ARBA" id="ARBA00022737"/>
    </source>
</evidence>
<feature type="binding site" evidence="10">
    <location>
        <begin position="156"/>
        <end position="163"/>
    </location>
    <ligand>
        <name>ATP</name>
        <dbReference type="ChEBI" id="CHEBI:30616"/>
    </ligand>
</feature>
<evidence type="ECO:0000256" key="1">
    <source>
        <dbReference type="ARBA" id="ARBA00008049"/>
    </source>
</evidence>
<feature type="coiled-coil region" evidence="11">
    <location>
        <begin position="877"/>
        <end position="1051"/>
    </location>
</feature>
<dbReference type="Proteomes" id="UP000036987">
    <property type="component" value="Unassembled WGS sequence"/>
</dbReference>
<keyword evidence="3 10" id="KW-0547">Nucleotide-binding</keyword>
<dbReference type="InterPro" id="IPR027417">
    <property type="entry name" value="P-loop_NTPase"/>
</dbReference>
<dbReference type="PROSITE" id="PS51126">
    <property type="entry name" value="DILUTE"/>
    <property type="match status" value="1"/>
</dbReference>
<dbReference type="Gene3D" id="1.20.120.720">
    <property type="entry name" value="Myosin VI head, motor domain, U50 subdomain"/>
    <property type="match status" value="1"/>
</dbReference>
<feature type="domain" description="Myosin motor" evidence="13">
    <location>
        <begin position="62"/>
        <end position="732"/>
    </location>
</feature>
<feature type="non-terminal residue" evidence="15">
    <location>
        <position position="1285"/>
    </location>
</feature>
<evidence type="ECO:0000259" key="12">
    <source>
        <dbReference type="PROSITE" id="PS51126"/>
    </source>
</evidence>
<dbReference type="OrthoDB" id="6108017at2759"/>
<proteinExistence type="inferred from homology"/>
<keyword evidence="7 10" id="KW-0518">Myosin</keyword>
<keyword evidence="2" id="KW-0677">Repeat</keyword>
<evidence type="ECO:0000256" key="10">
    <source>
        <dbReference type="PROSITE-ProRule" id="PRU00782"/>
    </source>
</evidence>
<dbReference type="SMART" id="SM00015">
    <property type="entry name" value="IQ"/>
    <property type="match status" value="6"/>
</dbReference>
<gene>
    <name evidence="15" type="ORF">ZOSMA_115G00220</name>
</gene>
<dbReference type="STRING" id="29655.A0A0K9Q264"/>
<dbReference type="GO" id="GO:0051015">
    <property type="term" value="F:actin filament binding"/>
    <property type="evidence" value="ECO:0000318"/>
    <property type="project" value="GO_Central"/>
</dbReference>
<dbReference type="SMR" id="A0A0K9Q264"/>
<dbReference type="InterPro" id="IPR000048">
    <property type="entry name" value="IQ_motif_EF-hand-BS"/>
</dbReference>
<dbReference type="FunFam" id="1.20.5.190:FF:000001">
    <property type="entry name" value="unconventional myosin-Va"/>
    <property type="match status" value="1"/>
</dbReference>
<keyword evidence="8 10" id="KW-0505">Motor protein</keyword>
<dbReference type="GO" id="GO:0015629">
    <property type="term" value="C:actin cytoskeleton"/>
    <property type="evidence" value="ECO:0000318"/>
    <property type="project" value="GO_Central"/>
</dbReference>
<dbReference type="GO" id="GO:0005524">
    <property type="term" value="F:ATP binding"/>
    <property type="evidence" value="ECO:0007669"/>
    <property type="project" value="UniProtKB-UniRule"/>
</dbReference>
<dbReference type="Gene3D" id="1.20.58.530">
    <property type="match status" value="1"/>
</dbReference>
<evidence type="ECO:0000313" key="15">
    <source>
        <dbReference type="EMBL" id="KMZ75386.1"/>
    </source>
</evidence>
<keyword evidence="4 10" id="KW-0067">ATP-binding</keyword>
<dbReference type="PANTHER" id="PTHR13140:SF781">
    <property type="entry name" value="MYOSIN-15"/>
    <property type="match status" value="1"/>
</dbReference>
<evidence type="ECO:0000256" key="6">
    <source>
        <dbReference type="ARBA" id="ARBA00023054"/>
    </source>
</evidence>
<evidence type="ECO:0000259" key="13">
    <source>
        <dbReference type="PROSITE" id="PS51456"/>
    </source>
</evidence>
<feature type="region of interest" description="Actin-binding" evidence="10">
    <location>
        <begin position="613"/>
        <end position="635"/>
    </location>
</feature>
<accession>A0A0K9Q264</accession>
<evidence type="ECO:0000256" key="3">
    <source>
        <dbReference type="ARBA" id="ARBA00022741"/>
    </source>
</evidence>
<dbReference type="GO" id="GO:0000146">
    <property type="term" value="F:microfilament motor activity"/>
    <property type="evidence" value="ECO:0000318"/>
    <property type="project" value="GO_Central"/>
</dbReference>
<evidence type="ECO:0000256" key="7">
    <source>
        <dbReference type="ARBA" id="ARBA00023123"/>
    </source>
</evidence>
<keyword evidence="16" id="KW-1185">Reference proteome</keyword>
<dbReference type="SMART" id="SM00242">
    <property type="entry name" value="MYSc"/>
    <property type="match status" value="1"/>
</dbReference>
<dbReference type="PROSITE" id="PS50096">
    <property type="entry name" value="IQ"/>
    <property type="match status" value="4"/>
</dbReference>
<evidence type="ECO:0000256" key="5">
    <source>
        <dbReference type="ARBA" id="ARBA00022860"/>
    </source>
</evidence>
<dbReference type="CDD" id="cd01384">
    <property type="entry name" value="MYSc_Myo11"/>
    <property type="match status" value="1"/>
</dbReference>
<dbReference type="PROSITE" id="PS51456">
    <property type="entry name" value="MYOSIN_MOTOR"/>
    <property type="match status" value="1"/>
</dbReference>
<sequence>MASEASYRKGAMVWVEDRDIAWVEGELIDVRGKQVVVITSQRKKILCSMEKLVPRDPDADYGGVDDMTKLTYLNEPGVLYNLARRYALNEIYTYTGNILIAVNPFTKLPHLYNTHMMEQYKGVQLGELSPHVFAVADASYRSMISEGKSQSILVSGESGAGKTETTKLIMQYLTHVGGRASVDARTVEQQVLESNPLLEAFGNAKTLRNDNSSRFGKFVEIQFDINGRISGAAIRTYLLERSRVVQIHDPERNYHCFYHLCASGKDAEKYKLGHPSSFHYLNQSKTFELNGVSNAEEYLRTRRAMDIVGISNKDQEAIFRTLAGILHLGNIEFSPGKEYDSSVIRDDKSTFHLSIASDLFMCDPNFLIGILCTRSIQTTEGCITKALDCAGAISSRDALAKTIYSRLFDWLVENINKSVGQDDDSRTQIGVLDIYGFECFRHNSFEQFCINFANEKLQQHFNEHVFKMEQEEYSKEEINWSYIEFIDNQDVLDLIEKKPIGIISLLDEACMFPKSTHETFTMKLFQIFQRHKRLERAKFSETDFSLSHYAGKVIYQTNSFLEKNRDYIVVEHCNLLSSSKCCFISSLFPSLPEESSRSSYKFSSVAARFKQQLQALMETLKSTEPHYIRCIKPNSLNSPQKFENQSVLHQLRCGGVLEAVRISLAGYPTRRTYSEFVDRFGILAMELMDGSCDERRLSEQILHKLKLENFQLGRNKVFLRSGQIAFLDAHRAEVLDNAASRIQNYFRTYITHKEYVRMKQVAVTLQAFYRGCSSRAVYVMKKRFAAATLIQKFARAWLSRHAFLQFCAAVLTIQCCIRGIAVRKNIKALREESAAIFLQAQWRMWKAYSFFLRYKHAVVSIQCIWRRKLAKREFLKLRKEAREAGVLREQKNKLERNLEDVNLRLQLEKIKRVSVEESRMAEIARLQKTLVLLTSELDNAKSIIINESNKNTMLCSQMEKFKKDKEALTKDLIRMKEIIKENMSLKSSEESLNKKNSQLKQELFKTQKSNKDFFEKLEIAETKYSQLQCNIQSLEEKLLNKEEENHVLRQKMLSVTSLNHNHAGLQKSISEQKNSIVPVSSEKDHKNIYETPPSGKFSYHSRNISSSRRLRMAVEVHEDHHEILLRSIKEDLGFKDGKPIAACVIYKLLIHWHSFEAERTSLFDHIIEGINDVIKVSTESDILPYWLSNASALLCLLQKNLRSNGFLKTPVRHSISSPGTFQRITNAIKSPLDFISSEDSFLYVEARYPAILFKQQLTACLEKIYGLIRDNLKKEISPLLSLCIQ</sequence>
<dbReference type="Gene3D" id="3.40.850.10">
    <property type="entry name" value="Kinesin motor domain"/>
    <property type="match status" value="1"/>
</dbReference>
<comment type="caution">
    <text evidence="15">The sequence shown here is derived from an EMBL/GenBank/DDBJ whole genome shotgun (WGS) entry which is preliminary data.</text>
</comment>
<dbReference type="Gene3D" id="6.20.240.20">
    <property type="match status" value="1"/>
</dbReference>